<evidence type="ECO:0000313" key="3">
    <source>
        <dbReference type="Proteomes" id="UP000256514"/>
    </source>
</evidence>
<sequence length="233" mass="27268">MDKFDFTAQITQQQKNEIHTLRTECENLQKTIETLTQNIAQKDTELASLSNYIQELESRNTTLLQTIKQKDTLIAQIEANAKNFGTQIDELLHMILNLEQKHTETKNFTQFQESVHFGEDKEFLFGLNIDDTFIAKNSYTTIKYYLFNLDCKFAQTFDLPNLHPQNKQDLHLIGETFSALLRLESYRRNDGLRGIIEVLPADMLTPAQIRYYGNIDIREDFENFVRSYSHKTL</sequence>
<name>A0A3D8IU63_9HELI</name>
<organism evidence="2 3">
    <name type="scientific">Helicobacter equorum</name>
    <dbReference type="NCBI Taxonomy" id="361872"/>
    <lineage>
        <taxon>Bacteria</taxon>
        <taxon>Pseudomonadati</taxon>
        <taxon>Campylobacterota</taxon>
        <taxon>Epsilonproteobacteria</taxon>
        <taxon>Campylobacterales</taxon>
        <taxon>Helicobacteraceae</taxon>
        <taxon>Helicobacter</taxon>
    </lineage>
</organism>
<gene>
    <name evidence="2" type="ORF">CQA54_01695</name>
</gene>
<evidence type="ECO:0000313" key="2">
    <source>
        <dbReference type="EMBL" id="RDU68543.1"/>
    </source>
</evidence>
<dbReference type="AlphaFoldDB" id="A0A3D8IU63"/>
<keyword evidence="1" id="KW-0175">Coiled coil</keyword>
<feature type="coiled-coil region" evidence="1">
    <location>
        <begin position="11"/>
        <end position="59"/>
    </location>
</feature>
<comment type="caution">
    <text evidence="2">The sequence shown here is derived from an EMBL/GenBank/DDBJ whole genome shotgun (WGS) entry which is preliminary data.</text>
</comment>
<proteinExistence type="predicted"/>
<keyword evidence="3" id="KW-1185">Reference proteome</keyword>
<dbReference type="RefSeq" id="WP_115570486.1">
    <property type="nucleotide sequence ID" value="NZ_NXLT01000001.1"/>
</dbReference>
<protein>
    <submittedName>
        <fullName evidence="2">Uncharacterized protein</fullName>
    </submittedName>
</protein>
<accession>A0A3D8IU63</accession>
<dbReference type="EMBL" id="NXLT01000001">
    <property type="protein sequence ID" value="RDU68543.1"/>
    <property type="molecule type" value="Genomic_DNA"/>
</dbReference>
<dbReference type="OrthoDB" id="5322500at2"/>
<reference evidence="2 3" key="1">
    <citation type="submission" date="2018-04" db="EMBL/GenBank/DDBJ databases">
        <title>Novel Campyloabacter and Helicobacter Species and Strains.</title>
        <authorList>
            <person name="Mannion A.J."/>
            <person name="Shen Z."/>
            <person name="Fox J.G."/>
        </authorList>
    </citation>
    <scope>NUCLEOTIDE SEQUENCE [LARGE SCALE GENOMIC DNA]</scope>
    <source>
        <strain evidence="2 3">MIT 12-6600</strain>
    </source>
</reference>
<evidence type="ECO:0000256" key="1">
    <source>
        <dbReference type="SAM" id="Coils"/>
    </source>
</evidence>
<dbReference type="Proteomes" id="UP000256514">
    <property type="component" value="Unassembled WGS sequence"/>
</dbReference>